<keyword evidence="3 5" id="KW-1133">Transmembrane helix</keyword>
<evidence type="ECO:0000256" key="4">
    <source>
        <dbReference type="ARBA" id="ARBA00023136"/>
    </source>
</evidence>
<feature type="transmembrane region" description="Helical" evidence="5">
    <location>
        <begin position="6"/>
        <end position="28"/>
    </location>
</feature>
<evidence type="ECO:0000256" key="3">
    <source>
        <dbReference type="ARBA" id="ARBA00022989"/>
    </source>
</evidence>
<dbReference type="PANTHER" id="PTHR11040:SF76">
    <property type="entry name" value="ZINC TRANSPORTER ZIP3"/>
    <property type="match status" value="1"/>
</dbReference>
<proteinExistence type="predicted"/>
<sequence length="314" mass="34479">MSSDILKIILLIAMTIFSIMFGCLPIKLYSKFNELSSHKGAFRQKGQLIISVITCFSGGVFLGVCLLDVLPDALDSWDSVQKSLSYSSDYPFVPLFCGIGLMAVWMFEEFTILCHNYANRRLDCKSETSSSDGDIEGDILRQRKATIISRISSVADIVEQKGSITKSLTFVSAFIFHCALEGFAFGIQKDTVSISSLFVGIMLHKCVVFFSIGIRLVRAHEGRVILVFSLITLVAITAPLGGAIGIIVQDSKVDNAAKDISMLILSCLSLGTFLYIAFFELLGPEKENKRANFLQWLGAVTGFALIAITMIFDK</sequence>
<feature type="transmembrane region" description="Helical" evidence="5">
    <location>
        <begin position="194"/>
        <end position="217"/>
    </location>
</feature>
<evidence type="ECO:0000313" key="6">
    <source>
        <dbReference type="Proteomes" id="UP000887575"/>
    </source>
</evidence>
<feature type="transmembrane region" description="Helical" evidence="5">
    <location>
        <begin position="168"/>
        <end position="188"/>
    </location>
</feature>
<feature type="transmembrane region" description="Helical" evidence="5">
    <location>
        <begin position="224"/>
        <end position="248"/>
    </location>
</feature>
<dbReference type="PROSITE" id="PS51257">
    <property type="entry name" value="PROKAR_LIPOPROTEIN"/>
    <property type="match status" value="1"/>
</dbReference>
<keyword evidence="4 5" id="KW-0472">Membrane</keyword>
<evidence type="ECO:0000256" key="5">
    <source>
        <dbReference type="SAM" id="Phobius"/>
    </source>
</evidence>
<feature type="transmembrane region" description="Helical" evidence="5">
    <location>
        <begin position="90"/>
        <end position="107"/>
    </location>
</feature>
<dbReference type="WBParaSite" id="MBELARI_LOCUS20859">
    <property type="protein sequence ID" value="MBELARI_LOCUS20859"/>
    <property type="gene ID" value="MBELARI_LOCUS20859"/>
</dbReference>
<evidence type="ECO:0000313" key="7">
    <source>
        <dbReference type="WBParaSite" id="MBELARI_LOCUS20859"/>
    </source>
</evidence>
<feature type="transmembrane region" description="Helical" evidence="5">
    <location>
        <begin position="260"/>
        <end position="281"/>
    </location>
</feature>
<dbReference type="GO" id="GO:0005886">
    <property type="term" value="C:plasma membrane"/>
    <property type="evidence" value="ECO:0007669"/>
    <property type="project" value="TreeGrafter"/>
</dbReference>
<evidence type="ECO:0000256" key="1">
    <source>
        <dbReference type="ARBA" id="ARBA00004141"/>
    </source>
</evidence>
<protein>
    <submittedName>
        <fullName evidence="7">Uncharacterized protein</fullName>
    </submittedName>
</protein>
<evidence type="ECO:0000256" key="2">
    <source>
        <dbReference type="ARBA" id="ARBA00022692"/>
    </source>
</evidence>
<accession>A0AAF3F2X2</accession>
<comment type="subcellular location">
    <subcellularLocation>
        <location evidence="1">Membrane</location>
        <topology evidence="1">Multi-pass membrane protein</topology>
    </subcellularLocation>
</comment>
<feature type="transmembrane region" description="Helical" evidence="5">
    <location>
        <begin position="293"/>
        <end position="312"/>
    </location>
</feature>
<dbReference type="PANTHER" id="PTHR11040">
    <property type="entry name" value="ZINC/IRON TRANSPORTER"/>
    <property type="match status" value="1"/>
</dbReference>
<keyword evidence="6" id="KW-1185">Reference proteome</keyword>
<dbReference type="GO" id="GO:0005385">
    <property type="term" value="F:zinc ion transmembrane transporter activity"/>
    <property type="evidence" value="ECO:0007669"/>
    <property type="project" value="TreeGrafter"/>
</dbReference>
<organism evidence="6 7">
    <name type="scientific">Mesorhabditis belari</name>
    <dbReference type="NCBI Taxonomy" id="2138241"/>
    <lineage>
        <taxon>Eukaryota</taxon>
        <taxon>Metazoa</taxon>
        <taxon>Ecdysozoa</taxon>
        <taxon>Nematoda</taxon>
        <taxon>Chromadorea</taxon>
        <taxon>Rhabditida</taxon>
        <taxon>Rhabditina</taxon>
        <taxon>Rhabditomorpha</taxon>
        <taxon>Rhabditoidea</taxon>
        <taxon>Rhabditidae</taxon>
        <taxon>Mesorhabditinae</taxon>
        <taxon>Mesorhabditis</taxon>
    </lineage>
</organism>
<dbReference type="InterPro" id="IPR003689">
    <property type="entry name" value="ZIP"/>
</dbReference>
<keyword evidence="2 5" id="KW-0812">Transmembrane</keyword>
<feature type="transmembrane region" description="Helical" evidence="5">
    <location>
        <begin position="48"/>
        <end position="70"/>
    </location>
</feature>
<name>A0AAF3F2X2_9BILA</name>
<dbReference type="AlphaFoldDB" id="A0AAF3F2X2"/>
<dbReference type="Pfam" id="PF02535">
    <property type="entry name" value="Zip"/>
    <property type="match status" value="1"/>
</dbReference>
<dbReference type="Proteomes" id="UP000887575">
    <property type="component" value="Unassembled WGS sequence"/>
</dbReference>
<reference evidence="7" key="1">
    <citation type="submission" date="2024-02" db="UniProtKB">
        <authorList>
            <consortium name="WormBaseParasite"/>
        </authorList>
    </citation>
    <scope>IDENTIFICATION</scope>
</reference>